<comment type="cofactor">
    <cofactor evidence="1 10">
        <name>Mg(2+)</name>
        <dbReference type="ChEBI" id="CHEBI:18420"/>
    </cofactor>
</comment>
<feature type="binding site" evidence="10">
    <location>
        <begin position="37"/>
        <end position="44"/>
    </location>
    <ligand>
        <name>ATP</name>
        <dbReference type="ChEBI" id="CHEBI:30616"/>
    </ligand>
</feature>
<dbReference type="Gene3D" id="1.10.20.140">
    <property type="match status" value="1"/>
</dbReference>
<evidence type="ECO:0000256" key="4">
    <source>
        <dbReference type="ARBA" id="ARBA00022679"/>
    </source>
</evidence>
<feature type="binding site" evidence="10">
    <location>
        <begin position="39"/>
        <end position="44"/>
    </location>
    <ligand>
        <name>substrate</name>
    </ligand>
</feature>
<comment type="caution">
    <text evidence="10">Lacks conserved residue(s) required for the propagation of feature annotation.</text>
</comment>
<comment type="similarity">
    <text evidence="3 10 13">Belongs to the IPP transferase family.</text>
</comment>
<dbReference type="SUPFAM" id="SSF52540">
    <property type="entry name" value="P-loop containing nucleoside triphosphate hydrolases"/>
    <property type="match status" value="2"/>
</dbReference>
<dbReference type="Proteomes" id="UP000771797">
    <property type="component" value="Unassembled WGS sequence"/>
</dbReference>
<protein>
    <recommendedName>
        <fullName evidence="10">tRNA dimethylallyltransferase</fullName>
        <ecNumber evidence="10">2.5.1.75</ecNumber>
    </recommendedName>
    <alternativeName>
        <fullName evidence="10">Dimethylallyl diphosphate:tRNA dimethylallyltransferase</fullName>
        <shortName evidence="10">DMAPP:tRNA dimethylallyltransferase</shortName>
        <shortName evidence="10">DMATase</shortName>
    </alternativeName>
    <alternativeName>
        <fullName evidence="10">Isopentenyl-diphosphate:tRNA isopentenyltransferase</fullName>
        <shortName evidence="10">IPP transferase</shortName>
        <shortName evidence="10">IPPT</shortName>
        <shortName evidence="10">IPTase</shortName>
    </alternativeName>
</protein>
<comment type="function">
    <text evidence="2 10 12">Catalyzes the transfer of a dimethylallyl group onto the adenine at position 37 in tRNAs that read codons beginning with uridine, leading to the formation of N6-(dimethylallyl)adenosine (i(6)A).</text>
</comment>
<organism evidence="14 15">
    <name type="scientific">Alcanivorax xiamenensis</name>
    <dbReference type="NCBI Taxonomy" id="1177156"/>
    <lineage>
        <taxon>Bacteria</taxon>
        <taxon>Pseudomonadati</taxon>
        <taxon>Pseudomonadota</taxon>
        <taxon>Gammaproteobacteria</taxon>
        <taxon>Oceanospirillales</taxon>
        <taxon>Alcanivoracaceae</taxon>
        <taxon>Alcanivorax</taxon>
    </lineage>
</organism>
<evidence type="ECO:0000256" key="11">
    <source>
        <dbReference type="RuleBase" id="RU003783"/>
    </source>
</evidence>
<evidence type="ECO:0000256" key="1">
    <source>
        <dbReference type="ARBA" id="ARBA00001946"/>
    </source>
</evidence>
<comment type="subunit">
    <text evidence="10">Monomer.</text>
</comment>
<evidence type="ECO:0000313" key="15">
    <source>
        <dbReference type="Proteomes" id="UP000771797"/>
    </source>
</evidence>
<dbReference type="Pfam" id="PF01715">
    <property type="entry name" value="IPPT"/>
    <property type="match status" value="1"/>
</dbReference>
<feature type="site" description="Interaction with substrate tRNA" evidence="10">
    <location>
        <position position="128"/>
    </location>
</feature>
<dbReference type="InterPro" id="IPR027417">
    <property type="entry name" value="P-loop_NTPase"/>
</dbReference>
<evidence type="ECO:0000256" key="12">
    <source>
        <dbReference type="RuleBase" id="RU003784"/>
    </source>
</evidence>
<evidence type="ECO:0000256" key="9">
    <source>
        <dbReference type="ARBA" id="ARBA00049563"/>
    </source>
</evidence>
<keyword evidence="5 10" id="KW-0819">tRNA processing</keyword>
<evidence type="ECO:0000256" key="6">
    <source>
        <dbReference type="ARBA" id="ARBA00022741"/>
    </source>
</evidence>
<comment type="caution">
    <text evidence="14">The sequence shown here is derived from an EMBL/GenBank/DDBJ whole genome shotgun (WGS) entry which is preliminary data.</text>
</comment>
<dbReference type="NCBIfam" id="TIGR00174">
    <property type="entry name" value="miaA"/>
    <property type="match status" value="1"/>
</dbReference>
<keyword evidence="4 10" id="KW-0808">Transferase</keyword>
<dbReference type="PANTHER" id="PTHR11088:SF60">
    <property type="entry name" value="TRNA DIMETHYLALLYLTRANSFERASE"/>
    <property type="match status" value="1"/>
</dbReference>
<dbReference type="Gene3D" id="3.40.50.300">
    <property type="entry name" value="P-loop containing nucleotide triphosphate hydrolases"/>
    <property type="match status" value="1"/>
</dbReference>
<keyword evidence="8 10" id="KW-0460">Magnesium</keyword>
<evidence type="ECO:0000256" key="7">
    <source>
        <dbReference type="ARBA" id="ARBA00022840"/>
    </source>
</evidence>
<evidence type="ECO:0000256" key="13">
    <source>
        <dbReference type="RuleBase" id="RU003785"/>
    </source>
</evidence>
<dbReference type="EC" id="2.5.1.75" evidence="10"/>
<keyword evidence="7 10" id="KW-0067">ATP-binding</keyword>
<gene>
    <name evidence="10" type="primary">miaA</name>
    <name evidence="14" type="ORF">A6D6_00714</name>
</gene>
<accession>A0ABQ6YD27</accession>
<proteinExistence type="inferred from homology"/>
<reference evidence="14 15" key="1">
    <citation type="submission" date="2012-09" db="EMBL/GenBank/DDBJ databases">
        <title>Genome Sequence of alkane-degrading Bacterium Alcanivorax sp. 6-D-6.</title>
        <authorList>
            <person name="Lai Q."/>
            <person name="Shao Z."/>
        </authorList>
    </citation>
    <scope>NUCLEOTIDE SEQUENCE [LARGE SCALE GENOMIC DNA]</scope>
    <source>
        <strain evidence="14 15">6-D-6</strain>
    </source>
</reference>
<evidence type="ECO:0000256" key="2">
    <source>
        <dbReference type="ARBA" id="ARBA00003213"/>
    </source>
</evidence>
<feature type="region of interest" description="Interaction with substrate tRNA" evidence="10">
    <location>
        <begin position="62"/>
        <end position="65"/>
    </location>
</feature>
<dbReference type="EMBL" id="AQPF01000003">
    <property type="protein sequence ID" value="KAF0807717.1"/>
    <property type="molecule type" value="Genomic_DNA"/>
</dbReference>
<dbReference type="PANTHER" id="PTHR11088">
    <property type="entry name" value="TRNA DIMETHYLALLYLTRANSFERASE"/>
    <property type="match status" value="1"/>
</dbReference>
<feature type="region of interest" description="Interaction with substrate tRNA" evidence="10">
    <location>
        <begin position="186"/>
        <end position="190"/>
    </location>
</feature>
<evidence type="ECO:0000256" key="10">
    <source>
        <dbReference type="HAMAP-Rule" id="MF_00185"/>
    </source>
</evidence>
<keyword evidence="6 10" id="KW-0547">Nucleotide-binding</keyword>
<name>A0ABQ6YD27_9GAMM</name>
<evidence type="ECO:0000313" key="14">
    <source>
        <dbReference type="EMBL" id="KAF0807717.1"/>
    </source>
</evidence>
<evidence type="ECO:0000256" key="8">
    <source>
        <dbReference type="ARBA" id="ARBA00022842"/>
    </source>
</evidence>
<feature type="site" description="Interaction with substrate tRNA" evidence="10">
    <location>
        <position position="150"/>
    </location>
</feature>
<evidence type="ECO:0000256" key="5">
    <source>
        <dbReference type="ARBA" id="ARBA00022694"/>
    </source>
</evidence>
<keyword evidence="15" id="KW-1185">Reference proteome</keyword>
<comment type="catalytic activity">
    <reaction evidence="9 10 11">
        <text>adenosine(37) in tRNA + dimethylallyl diphosphate = N(6)-dimethylallyladenosine(37) in tRNA + diphosphate</text>
        <dbReference type="Rhea" id="RHEA:26482"/>
        <dbReference type="Rhea" id="RHEA-COMP:10162"/>
        <dbReference type="Rhea" id="RHEA-COMP:10375"/>
        <dbReference type="ChEBI" id="CHEBI:33019"/>
        <dbReference type="ChEBI" id="CHEBI:57623"/>
        <dbReference type="ChEBI" id="CHEBI:74411"/>
        <dbReference type="ChEBI" id="CHEBI:74415"/>
        <dbReference type="EC" id="2.5.1.75"/>
    </reaction>
</comment>
<dbReference type="InterPro" id="IPR039657">
    <property type="entry name" value="Dimethylallyltransferase"/>
</dbReference>
<sequence length="358" mass="39701">MDAGRQTPDAGREKKESRPLSVRRLASGVWPVVFLMGPTGAGKTALAMDAVSRLPMEIINVDSALVYRGLEIGAACPTKEELAKAPHRLLGFRDPSRPYSAADFRADALAEIEDIQRRGKVPLLVGGTMLYFKALADGLAPMPPADPAVRAEIAALAEQAGWPAVHAELARVDPVTAGRLKPGDRQRLQRALEVYRLTGEPLSAFHARHETRAEALEQGFYRFSGLASPVLSLAVAPPRQELHRRIEQRFHAMLREGLLEEVERLFARGDLHENLPAIKAVGYRQVWAYLDGQWDYPTMVEKGIIATRQLAKRQLTWLRKWPGLQWYDSTEENQRIACAARLAQVCKSVFSSGENDLG</sequence>
<dbReference type="InterPro" id="IPR018022">
    <property type="entry name" value="IPT"/>
</dbReference>
<dbReference type="HAMAP" id="MF_00185">
    <property type="entry name" value="IPP_trans"/>
    <property type="match status" value="1"/>
</dbReference>
<evidence type="ECO:0000256" key="3">
    <source>
        <dbReference type="ARBA" id="ARBA00005842"/>
    </source>
</evidence>